<reference evidence="2" key="1">
    <citation type="submission" date="2021-01" db="EMBL/GenBank/DDBJ databases">
        <authorList>
            <person name="Corre E."/>
            <person name="Pelletier E."/>
            <person name="Niang G."/>
            <person name="Scheremetjew M."/>
            <person name="Finn R."/>
            <person name="Kale V."/>
            <person name="Holt S."/>
            <person name="Cochrane G."/>
            <person name="Meng A."/>
            <person name="Brown T."/>
            <person name="Cohen L."/>
        </authorList>
    </citation>
    <scope>NUCLEOTIDE SEQUENCE</scope>
    <source>
        <strain evidence="2">379</strain>
    </source>
</reference>
<dbReference type="EMBL" id="HBIR01061701">
    <property type="protein sequence ID" value="CAE0600889.1"/>
    <property type="molecule type" value="Transcribed_RNA"/>
</dbReference>
<sequence>MEAHATTRIPTASAARRVESSVSIPPPSPMTTAARAPGRMLRLAAPSHSSWSRCHAAPKLCGSRRIAFRAPISQSDLQPCGAGGRRLGRRCGCGPCGWLGRGGWEDGGTWDEWGRAGGG</sequence>
<gene>
    <name evidence="2" type="ORF">EHUX00137_LOCUS47911</name>
</gene>
<feature type="compositionally biased region" description="Low complexity" evidence="1">
    <location>
        <begin position="12"/>
        <end position="23"/>
    </location>
</feature>
<accession>A0A6U9DTP4</accession>
<evidence type="ECO:0000256" key="1">
    <source>
        <dbReference type="SAM" id="MobiDB-lite"/>
    </source>
</evidence>
<name>A0A6U9DTP4_EMIHU</name>
<dbReference type="AlphaFoldDB" id="A0A6U9DTP4"/>
<organism evidence="2">
    <name type="scientific">Emiliania huxleyi</name>
    <name type="common">Coccolithophore</name>
    <name type="synonym">Pontosphaera huxleyi</name>
    <dbReference type="NCBI Taxonomy" id="2903"/>
    <lineage>
        <taxon>Eukaryota</taxon>
        <taxon>Haptista</taxon>
        <taxon>Haptophyta</taxon>
        <taxon>Prymnesiophyceae</taxon>
        <taxon>Isochrysidales</taxon>
        <taxon>Noelaerhabdaceae</taxon>
        <taxon>Emiliania</taxon>
    </lineage>
</organism>
<protein>
    <submittedName>
        <fullName evidence="2">Uncharacterized protein</fullName>
    </submittedName>
</protein>
<proteinExistence type="predicted"/>
<evidence type="ECO:0000313" key="2">
    <source>
        <dbReference type="EMBL" id="CAE0600889.1"/>
    </source>
</evidence>
<feature type="region of interest" description="Disordered" evidence="1">
    <location>
        <begin position="1"/>
        <end position="35"/>
    </location>
</feature>